<dbReference type="PANTHER" id="PTHR36974">
    <property type="entry name" value="MEMBRANE PROTEIN-RELATED"/>
    <property type="match status" value="1"/>
</dbReference>
<reference evidence="2 3" key="1">
    <citation type="submission" date="2020-07" db="EMBL/GenBank/DDBJ databases">
        <authorList>
            <person name="Sun Q."/>
        </authorList>
    </citation>
    <scope>NUCLEOTIDE SEQUENCE [LARGE SCALE GENOMIC DNA]</scope>
    <source>
        <strain evidence="2 3">MAH-1</strain>
    </source>
</reference>
<evidence type="ECO:0000313" key="2">
    <source>
        <dbReference type="EMBL" id="NYA72349.1"/>
    </source>
</evidence>
<keyword evidence="3" id="KW-1185">Reference proteome</keyword>
<dbReference type="PANTHER" id="PTHR36974:SF1">
    <property type="entry name" value="DOXX FAMILY MEMBRANE PROTEIN"/>
    <property type="match status" value="1"/>
</dbReference>
<dbReference type="Proteomes" id="UP000535020">
    <property type="component" value="Unassembled WGS sequence"/>
</dbReference>
<dbReference type="RefSeq" id="WP_176007151.1">
    <property type="nucleotide sequence ID" value="NZ_JABWMI010000018.1"/>
</dbReference>
<gene>
    <name evidence="2" type="ORF">HZF10_15575</name>
</gene>
<keyword evidence="1" id="KW-0812">Transmembrane</keyword>
<feature type="transmembrane region" description="Helical" evidence="1">
    <location>
        <begin position="12"/>
        <end position="30"/>
    </location>
</feature>
<sequence>MKTKLNKPQRWAKNLLGFMMVMAGTGHLTFARLEFQAQVPNWVPMDKDLVVILSGIVEVAFGLSLIFWNRYRTQIGWTLALFFVLVFPGNVAQYLNRHDAFGLNSDGLRLARLFFQPVLIGLALWSTGAWQSWRNRN</sequence>
<accession>A0A7Y9C7G0</accession>
<feature type="transmembrane region" description="Helical" evidence="1">
    <location>
        <begin position="114"/>
        <end position="133"/>
    </location>
</feature>
<dbReference type="AlphaFoldDB" id="A0A7Y9C7G0"/>
<protein>
    <recommendedName>
        <fullName evidence="4">DoxX family membrane protein</fullName>
    </recommendedName>
</protein>
<feature type="transmembrane region" description="Helical" evidence="1">
    <location>
        <begin position="75"/>
        <end position="94"/>
    </location>
</feature>
<evidence type="ECO:0000313" key="3">
    <source>
        <dbReference type="Proteomes" id="UP000535020"/>
    </source>
</evidence>
<comment type="caution">
    <text evidence="2">The sequence shown here is derived from an EMBL/GenBank/DDBJ whole genome shotgun (WGS) entry which is preliminary data.</text>
</comment>
<organism evidence="2 3">
    <name type="scientific">Flavobacterium agri</name>
    <dbReference type="NCBI Taxonomy" id="2743471"/>
    <lineage>
        <taxon>Bacteria</taxon>
        <taxon>Pseudomonadati</taxon>
        <taxon>Bacteroidota</taxon>
        <taxon>Flavobacteriia</taxon>
        <taxon>Flavobacteriales</taxon>
        <taxon>Flavobacteriaceae</taxon>
        <taxon>Flavobacterium</taxon>
    </lineage>
</organism>
<dbReference type="EMBL" id="JACBJI010000007">
    <property type="protein sequence ID" value="NYA72349.1"/>
    <property type="molecule type" value="Genomic_DNA"/>
</dbReference>
<keyword evidence="1" id="KW-1133">Transmembrane helix</keyword>
<proteinExistence type="predicted"/>
<evidence type="ECO:0008006" key="4">
    <source>
        <dbReference type="Google" id="ProtNLM"/>
    </source>
</evidence>
<feature type="transmembrane region" description="Helical" evidence="1">
    <location>
        <begin position="50"/>
        <end position="68"/>
    </location>
</feature>
<evidence type="ECO:0000256" key="1">
    <source>
        <dbReference type="SAM" id="Phobius"/>
    </source>
</evidence>
<name>A0A7Y9C7G0_9FLAO</name>
<keyword evidence="1" id="KW-0472">Membrane</keyword>